<gene>
    <name evidence="1" type="ORF">LTRI10_LOCUS20127</name>
</gene>
<sequence>MGIYEELGVELEVDSLQSFDFRRAFKRYFLLKNRETKFDPTRTMATTLLPQWLIITTILAHSIFPSYMSTNKITKRALLAFTSMVDPNHRLHLGSVLAASFSKV</sequence>
<evidence type="ECO:0000313" key="2">
    <source>
        <dbReference type="Proteomes" id="UP001497516"/>
    </source>
</evidence>
<evidence type="ECO:0000313" key="1">
    <source>
        <dbReference type="EMBL" id="CAL1378553.1"/>
    </source>
</evidence>
<keyword evidence="2" id="KW-1185">Reference proteome</keyword>
<organism evidence="1 2">
    <name type="scientific">Linum trigynum</name>
    <dbReference type="NCBI Taxonomy" id="586398"/>
    <lineage>
        <taxon>Eukaryota</taxon>
        <taxon>Viridiplantae</taxon>
        <taxon>Streptophyta</taxon>
        <taxon>Embryophyta</taxon>
        <taxon>Tracheophyta</taxon>
        <taxon>Spermatophyta</taxon>
        <taxon>Magnoliopsida</taxon>
        <taxon>eudicotyledons</taxon>
        <taxon>Gunneridae</taxon>
        <taxon>Pentapetalae</taxon>
        <taxon>rosids</taxon>
        <taxon>fabids</taxon>
        <taxon>Malpighiales</taxon>
        <taxon>Linaceae</taxon>
        <taxon>Linum</taxon>
    </lineage>
</organism>
<dbReference type="AlphaFoldDB" id="A0AAV2DYF3"/>
<reference evidence="1 2" key="1">
    <citation type="submission" date="2024-04" db="EMBL/GenBank/DDBJ databases">
        <authorList>
            <person name="Fracassetti M."/>
        </authorList>
    </citation>
    <scope>NUCLEOTIDE SEQUENCE [LARGE SCALE GENOMIC DNA]</scope>
</reference>
<protein>
    <submittedName>
        <fullName evidence="1">Uncharacterized protein</fullName>
    </submittedName>
</protein>
<dbReference type="Proteomes" id="UP001497516">
    <property type="component" value="Chromosome 3"/>
</dbReference>
<name>A0AAV2DYF3_9ROSI</name>
<dbReference type="EMBL" id="OZ034816">
    <property type="protein sequence ID" value="CAL1378553.1"/>
    <property type="molecule type" value="Genomic_DNA"/>
</dbReference>
<accession>A0AAV2DYF3</accession>
<proteinExistence type="predicted"/>